<keyword evidence="2" id="KW-1185">Reference proteome</keyword>
<accession>A0A232FMD8</accession>
<sequence length="153" mass="17854">MSNPDLSDDDASTDEETVIRDFEAEAQLVVNRDTLPKRLADRYNLVYETFQKWKVDNNATTTTESVLIVYFEDLKKRLSPTTLWSVWSMLKKTLNTRDSINIKNFHNLKILLKNNNKGYKPVKAYVLEWEKIMTFLKEEPDNIYLAAKVSTSI</sequence>
<proteinExistence type="predicted"/>
<evidence type="ECO:0000313" key="2">
    <source>
        <dbReference type="Proteomes" id="UP000215335"/>
    </source>
</evidence>
<organism evidence="1 2">
    <name type="scientific">Trichomalopsis sarcophagae</name>
    <dbReference type="NCBI Taxonomy" id="543379"/>
    <lineage>
        <taxon>Eukaryota</taxon>
        <taxon>Metazoa</taxon>
        <taxon>Ecdysozoa</taxon>
        <taxon>Arthropoda</taxon>
        <taxon>Hexapoda</taxon>
        <taxon>Insecta</taxon>
        <taxon>Pterygota</taxon>
        <taxon>Neoptera</taxon>
        <taxon>Endopterygota</taxon>
        <taxon>Hymenoptera</taxon>
        <taxon>Apocrita</taxon>
        <taxon>Proctotrupomorpha</taxon>
        <taxon>Chalcidoidea</taxon>
        <taxon>Pteromalidae</taxon>
        <taxon>Pteromalinae</taxon>
        <taxon>Trichomalopsis</taxon>
    </lineage>
</organism>
<protein>
    <submittedName>
        <fullName evidence="1">Uncharacterized protein</fullName>
    </submittedName>
</protein>
<comment type="caution">
    <text evidence="1">The sequence shown here is derived from an EMBL/GenBank/DDBJ whole genome shotgun (WGS) entry which is preliminary data.</text>
</comment>
<dbReference type="Proteomes" id="UP000215335">
    <property type="component" value="Unassembled WGS sequence"/>
</dbReference>
<evidence type="ECO:0000313" key="1">
    <source>
        <dbReference type="EMBL" id="OXU31916.1"/>
    </source>
</evidence>
<gene>
    <name evidence="1" type="ORF">TSAR_008221</name>
</gene>
<dbReference type="STRING" id="543379.A0A232FMD8"/>
<dbReference type="AlphaFoldDB" id="A0A232FMD8"/>
<reference evidence="1 2" key="1">
    <citation type="journal article" date="2017" name="Curr. Biol.">
        <title>The Evolution of Venom by Co-option of Single-Copy Genes.</title>
        <authorList>
            <person name="Martinson E.O."/>
            <person name="Mrinalini"/>
            <person name="Kelkar Y.D."/>
            <person name="Chang C.H."/>
            <person name="Werren J.H."/>
        </authorList>
    </citation>
    <scope>NUCLEOTIDE SEQUENCE [LARGE SCALE GENOMIC DNA]</scope>
    <source>
        <strain evidence="1 2">Alberta</strain>
        <tissue evidence="1">Whole body</tissue>
    </source>
</reference>
<name>A0A232FMD8_9HYME</name>
<dbReference type="EMBL" id="NNAY01000016">
    <property type="protein sequence ID" value="OXU31916.1"/>
    <property type="molecule type" value="Genomic_DNA"/>
</dbReference>